<dbReference type="EMBL" id="JBIGHV010000006">
    <property type="protein sequence ID" value="MFG6431856.1"/>
    <property type="molecule type" value="Genomic_DNA"/>
</dbReference>
<organism evidence="1 2">
    <name type="scientific">Pelomonas parva</name>
    <dbReference type="NCBI Taxonomy" id="3299032"/>
    <lineage>
        <taxon>Bacteria</taxon>
        <taxon>Pseudomonadati</taxon>
        <taxon>Pseudomonadota</taxon>
        <taxon>Betaproteobacteria</taxon>
        <taxon>Burkholderiales</taxon>
        <taxon>Sphaerotilaceae</taxon>
        <taxon>Roseateles</taxon>
    </lineage>
</organism>
<evidence type="ECO:0000313" key="2">
    <source>
        <dbReference type="Proteomes" id="UP001606210"/>
    </source>
</evidence>
<reference evidence="1 2" key="1">
    <citation type="submission" date="2024-08" db="EMBL/GenBank/DDBJ databases">
        <authorList>
            <person name="Lu H."/>
        </authorList>
    </citation>
    <scope>NUCLEOTIDE SEQUENCE [LARGE SCALE GENOMIC DNA]</scope>
    <source>
        <strain evidence="1 2">LYH14W</strain>
    </source>
</reference>
<comment type="caution">
    <text evidence="1">The sequence shown here is derived from an EMBL/GenBank/DDBJ whole genome shotgun (WGS) entry which is preliminary data.</text>
</comment>
<gene>
    <name evidence="1" type="ORF">ACG00Y_18185</name>
</gene>
<evidence type="ECO:0000313" key="1">
    <source>
        <dbReference type="EMBL" id="MFG6431856.1"/>
    </source>
</evidence>
<name>A0ABW7F5F5_9BURK</name>
<dbReference type="RefSeq" id="WP_394481250.1">
    <property type="nucleotide sequence ID" value="NZ_JBIGHV010000006.1"/>
</dbReference>
<keyword evidence="2" id="KW-1185">Reference proteome</keyword>
<sequence>MPNKHVFWVGDVVGIPAFKLGGTWRFRRSELDLWIATGIAAAAHKKNSTE</sequence>
<dbReference type="Proteomes" id="UP001606210">
    <property type="component" value="Unassembled WGS sequence"/>
</dbReference>
<proteinExistence type="predicted"/>
<protein>
    <submittedName>
        <fullName evidence="1">Helix-turn-helix domain-containing protein</fullName>
    </submittedName>
</protein>
<accession>A0ABW7F5F5</accession>